<evidence type="ECO:0000256" key="7">
    <source>
        <dbReference type="ARBA" id="ARBA00023136"/>
    </source>
</evidence>
<keyword evidence="9 10" id="KW-0807">Transducer</keyword>
<feature type="transmembrane region" description="Helical" evidence="10">
    <location>
        <begin position="40"/>
        <end position="57"/>
    </location>
</feature>
<feature type="transmembrane region" description="Helical" evidence="10">
    <location>
        <begin position="69"/>
        <end position="89"/>
    </location>
</feature>
<evidence type="ECO:0000256" key="2">
    <source>
        <dbReference type="ARBA" id="ARBA00022475"/>
    </source>
</evidence>
<comment type="similarity">
    <text evidence="10">Belongs to the insect chemoreceptor superfamily. Heteromeric odorant receptor channel (TC 1.A.69) family.</text>
</comment>
<evidence type="ECO:0000256" key="4">
    <source>
        <dbReference type="ARBA" id="ARBA00022692"/>
    </source>
</evidence>
<dbReference type="Pfam" id="PF02949">
    <property type="entry name" value="7tm_6"/>
    <property type="match status" value="1"/>
</dbReference>
<proteinExistence type="inferred from homology"/>
<sequence>MLGKITPEHGIQWTKLGTWIIFTWPPNSKATRLTKMSFQIGWWISLFFTIISLPFGFDTAWALRENTLMLVEILCLYICLIQVVAKMVIAKLNYHKFQYLMEKMETFVKNANPHERQVLITCVKRIAPSHLSYNMLCIIAALLYALAPFATGQPFPTVTQFPFPTDKHPTYDMIFFLQAINGFQCCASNFFDSQLSILLCYGTIQLDILAEKMRNVNSVEKLKECISTHQDILRYVDDTIKAVRPVVITTVITATISLAFAGILIIGNGSIVHKIEFAGIILAYSCELLCFAWAAESLTTAYEQVGWALYSSTWIQNSKEFKRTAIFVMHRCQKPPAIRFGGLMPKLSMSYYASYMSATYSFFNAVRATLK</sequence>
<name>A0A4E0S3V7_9HYME</name>
<dbReference type="GO" id="GO:0005549">
    <property type="term" value="F:odorant binding"/>
    <property type="evidence" value="ECO:0007669"/>
    <property type="project" value="InterPro"/>
</dbReference>
<organism evidence="11 12">
    <name type="scientific">Diachasma alloeum</name>
    <dbReference type="NCBI Taxonomy" id="454923"/>
    <lineage>
        <taxon>Eukaryota</taxon>
        <taxon>Metazoa</taxon>
        <taxon>Ecdysozoa</taxon>
        <taxon>Arthropoda</taxon>
        <taxon>Hexapoda</taxon>
        <taxon>Insecta</taxon>
        <taxon>Pterygota</taxon>
        <taxon>Neoptera</taxon>
        <taxon>Endopterygota</taxon>
        <taxon>Hymenoptera</taxon>
        <taxon>Apocrita</taxon>
        <taxon>Ichneumonoidea</taxon>
        <taxon>Braconidae</taxon>
        <taxon>Opiinae</taxon>
        <taxon>Diachasma</taxon>
    </lineage>
</organism>
<evidence type="ECO:0000313" key="11">
    <source>
        <dbReference type="EMBL" id="THK33175.1"/>
    </source>
</evidence>
<dbReference type="PANTHER" id="PTHR21137:SF35">
    <property type="entry name" value="ODORANT RECEPTOR 19A-RELATED"/>
    <property type="match status" value="1"/>
</dbReference>
<gene>
    <name evidence="11" type="primary">Or65</name>
    <name evidence="11" type="ORF">DALL_DALL000381</name>
</gene>
<keyword evidence="2" id="KW-1003">Cell membrane</keyword>
<comment type="caution">
    <text evidence="10">Lacks conserved residue(s) required for the propagation of feature annotation.</text>
</comment>
<comment type="subcellular location">
    <subcellularLocation>
        <location evidence="1 10">Cell membrane</location>
        <topology evidence="1 10">Multi-pass membrane protein</topology>
    </subcellularLocation>
</comment>
<protein>
    <recommendedName>
        <fullName evidence="10">Odorant receptor</fullName>
    </recommendedName>
</protein>
<dbReference type="InterPro" id="IPR004117">
    <property type="entry name" value="7tm6_olfct_rcpt"/>
</dbReference>
<evidence type="ECO:0000256" key="3">
    <source>
        <dbReference type="ARBA" id="ARBA00022606"/>
    </source>
</evidence>
<keyword evidence="8 10" id="KW-0675">Receptor</keyword>
<evidence type="ECO:0000256" key="9">
    <source>
        <dbReference type="ARBA" id="ARBA00023224"/>
    </source>
</evidence>
<dbReference type="AlphaFoldDB" id="A0A4E0S3V7"/>
<dbReference type="GO" id="GO:0005886">
    <property type="term" value="C:plasma membrane"/>
    <property type="evidence" value="ECO:0007669"/>
    <property type="project" value="UniProtKB-SubCell"/>
</dbReference>
<evidence type="ECO:0000256" key="1">
    <source>
        <dbReference type="ARBA" id="ARBA00004651"/>
    </source>
</evidence>
<keyword evidence="7 10" id="KW-0472">Membrane</keyword>
<reference evidence="11" key="1">
    <citation type="submission" date="2019-02" db="EMBL/GenBank/DDBJ databases">
        <title>Genome of the parasitoid wasp Diachasma alloeum, an emerging model for ecological speciation and transitions to asexual reproduction.</title>
        <authorList>
            <person name="Robertson H.M."/>
            <person name="Walden K.K."/>
            <person name="Tvedte E.S."/>
            <person name="Hood G.R."/>
            <person name="Feder J.L."/>
            <person name="Forbes A.A."/>
            <person name="Logsdon J.M."/>
            <person name="Mcelroy K.E."/>
        </authorList>
    </citation>
    <scope>NUCLEOTIDE SEQUENCE [LARGE SCALE GENOMIC DNA]</scope>
    <source>
        <strain evidence="11">Michigan</strain>
    </source>
</reference>
<keyword evidence="12" id="KW-1185">Reference proteome</keyword>
<keyword evidence="3 10" id="KW-0716">Sensory transduction</keyword>
<feature type="transmembrane region" description="Helical" evidence="10">
    <location>
        <begin position="133"/>
        <end position="151"/>
    </location>
</feature>
<dbReference type="OrthoDB" id="7552653at2759"/>
<keyword evidence="5 10" id="KW-0552">Olfaction</keyword>
<dbReference type="GO" id="GO:0004984">
    <property type="term" value="F:olfactory receptor activity"/>
    <property type="evidence" value="ECO:0007669"/>
    <property type="project" value="InterPro"/>
</dbReference>
<dbReference type="GO" id="GO:0007165">
    <property type="term" value="P:signal transduction"/>
    <property type="evidence" value="ECO:0007669"/>
    <property type="project" value="UniProtKB-KW"/>
</dbReference>
<evidence type="ECO:0000313" key="12">
    <source>
        <dbReference type="Proteomes" id="UP000297026"/>
    </source>
</evidence>
<evidence type="ECO:0000256" key="8">
    <source>
        <dbReference type="ARBA" id="ARBA00023170"/>
    </source>
</evidence>
<dbReference type="EMBL" id="ML158941">
    <property type="protein sequence ID" value="THK33175.1"/>
    <property type="molecule type" value="Genomic_DNA"/>
</dbReference>
<evidence type="ECO:0000256" key="5">
    <source>
        <dbReference type="ARBA" id="ARBA00022725"/>
    </source>
</evidence>
<dbReference type="PANTHER" id="PTHR21137">
    <property type="entry name" value="ODORANT RECEPTOR"/>
    <property type="match status" value="1"/>
</dbReference>
<evidence type="ECO:0000256" key="10">
    <source>
        <dbReference type="RuleBase" id="RU351113"/>
    </source>
</evidence>
<evidence type="ECO:0000256" key="6">
    <source>
        <dbReference type="ARBA" id="ARBA00022989"/>
    </source>
</evidence>
<keyword evidence="4 10" id="KW-0812">Transmembrane</keyword>
<feature type="transmembrane region" description="Helical" evidence="10">
    <location>
        <begin position="246"/>
        <end position="265"/>
    </location>
</feature>
<accession>A0A4E0S3V7</accession>
<keyword evidence="6 10" id="KW-1133">Transmembrane helix</keyword>
<dbReference type="Proteomes" id="UP000297026">
    <property type="component" value="Unassembled WGS sequence"/>
</dbReference>